<dbReference type="InterPro" id="IPR047272">
    <property type="entry name" value="S49_SppA_C"/>
</dbReference>
<keyword evidence="2" id="KW-0645">Protease</keyword>
<sequence length="335" mass="36707">MNGKRWAALGIAAALLFVSVLINGLSLAANANFGSIESSALFEDEPFIEEVVEEGKDKESIVLLELNGVIQDTGDAVSFFQSQGYNHRNFLAMLEYAGEDSSVEGIIIRVNTPGGGVVESAEIHDQIKTIQKKSKKPVYISMGNMAASGGYYISAPADKIIAHPSTLTGSLGVIIQSMNYGELAEKLGVKWETIKSGKHKDILSPTREMTESEQEILQSIVDNSYDEFVKVIASGREMSESNVRKIADGRVYDGRQAKELNLVDGLGDLDDTIKTMKKDLGNSHLKVVRYEQNIGLNSFLNMTAQKLFQPNGDLLGIQKLMSETNTPQIKYLYTE</sequence>
<name>A0ABS9H331_9BACL</name>
<evidence type="ECO:0000313" key="7">
    <source>
        <dbReference type="Proteomes" id="UP001649381"/>
    </source>
</evidence>
<comment type="caution">
    <text evidence="6">The sequence shown here is derived from an EMBL/GenBank/DDBJ whole genome shotgun (WGS) entry which is preliminary data.</text>
</comment>
<evidence type="ECO:0000313" key="6">
    <source>
        <dbReference type="EMBL" id="MCF6138230.1"/>
    </source>
</evidence>
<proteinExistence type="inferred from homology"/>
<gene>
    <name evidence="6" type="primary">sppA</name>
    <name evidence="6" type="ORF">L2716_10885</name>
</gene>
<dbReference type="CDD" id="cd07023">
    <property type="entry name" value="S49_Sppa_N_C"/>
    <property type="match status" value="1"/>
</dbReference>
<dbReference type="PANTHER" id="PTHR42987">
    <property type="entry name" value="PEPTIDASE S49"/>
    <property type="match status" value="1"/>
</dbReference>
<dbReference type="InterPro" id="IPR004635">
    <property type="entry name" value="Pept_S49_SppA"/>
</dbReference>
<dbReference type="NCBIfam" id="TIGR00706">
    <property type="entry name" value="SppA_dom"/>
    <property type="match status" value="1"/>
</dbReference>
<organism evidence="6 7">
    <name type="scientific">Pseudalkalibacillus berkeleyi</name>
    <dbReference type="NCBI Taxonomy" id="1069813"/>
    <lineage>
        <taxon>Bacteria</taxon>
        <taxon>Bacillati</taxon>
        <taxon>Bacillota</taxon>
        <taxon>Bacilli</taxon>
        <taxon>Bacillales</taxon>
        <taxon>Fictibacillaceae</taxon>
        <taxon>Pseudalkalibacillus</taxon>
    </lineage>
</organism>
<feature type="domain" description="Peptidase S49" evidence="5">
    <location>
        <begin position="131"/>
        <end position="280"/>
    </location>
</feature>
<accession>A0ABS9H331</accession>
<dbReference type="Gene3D" id="3.90.226.10">
    <property type="entry name" value="2-enoyl-CoA Hydratase, Chain A, domain 1"/>
    <property type="match status" value="2"/>
</dbReference>
<keyword evidence="7" id="KW-1185">Reference proteome</keyword>
<dbReference type="PANTHER" id="PTHR42987:SF7">
    <property type="entry name" value="SIGNAL PEPTIDE PEPTIDASE SPPA-RELATED"/>
    <property type="match status" value="1"/>
</dbReference>
<evidence type="ECO:0000256" key="3">
    <source>
        <dbReference type="ARBA" id="ARBA00022801"/>
    </source>
</evidence>
<keyword evidence="4" id="KW-0720">Serine protease</keyword>
<reference evidence="6 7" key="1">
    <citation type="submission" date="2022-01" db="EMBL/GenBank/DDBJ databases">
        <title>Alkalihalobacillus sp. EGI L200015, a novel bacterium isolated from a salt lake sediment.</title>
        <authorList>
            <person name="Gao L."/>
            <person name="Fang B.-Z."/>
            <person name="Li W.-J."/>
        </authorList>
    </citation>
    <scope>NUCLEOTIDE SEQUENCE [LARGE SCALE GENOMIC DNA]</scope>
    <source>
        <strain evidence="6 7">KCTC 12718</strain>
    </source>
</reference>
<evidence type="ECO:0000256" key="2">
    <source>
        <dbReference type="ARBA" id="ARBA00022670"/>
    </source>
</evidence>
<evidence type="ECO:0000256" key="1">
    <source>
        <dbReference type="ARBA" id="ARBA00008683"/>
    </source>
</evidence>
<evidence type="ECO:0000256" key="4">
    <source>
        <dbReference type="ARBA" id="ARBA00022825"/>
    </source>
</evidence>
<dbReference type="EMBL" id="JAKIJS010000001">
    <property type="protein sequence ID" value="MCF6138230.1"/>
    <property type="molecule type" value="Genomic_DNA"/>
</dbReference>
<dbReference type="RefSeq" id="WP_236334480.1">
    <property type="nucleotide sequence ID" value="NZ_JAKIJS010000001.1"/>
</dbReference>
<dbReference type="Pfam" id="PF01343">
    <property type="entry name" value="Peptidase_S49"/>
    <property type="match status" value="1"/>
</dbReference>
<dbReference type="InterPro" id="IPR029045">
    <property type="entry name" value="ClpP/crotonase-like_dom_sf"/>
</dbReference>
<dbReference type="SUPFAM" id="SSF52096">
    <property type="entry name" value="ClpP/crotonase"/>
    <property type="match status" value="1"/>
</dbReference>
<comment type="similarity">
    <text evidence="1">Belongs to the peptidase S49 family.</text>
</comment>
<dbReference type="InterPro" id="IPR002142">
    <property type="entry name" value="Peptidase_S49"/>
</dbReference>
<protein>
    <submittedName>
        <fullName evidence="6">Signal peptide peptidase SppA</fullName>
    </submittedName>
</protein>
<keyword evidence="3" id="KW-0378">Hydrolase</keyword>
<evidence type="ECO:0000259" key="5">
    <source>
        <dbReference type="Pfam" id="PF01343"/>
    </source>
</evidence>
<dbReference type="Proteomes" id="UP001649381">
    <property type="component" value="Unassembled WGS sequence"/>
</dbReference>